<evidence type="ECO:0000313" key="1">
    <source>
        <dbReference type="EMBL" id="QDT94756.1"/>
    </source>
</evidence>
<proteinExistence type="predicted"/>
<dbReference type="KEGG" id="gaw:V144x_01870"/>
<reference evidence="1 2" key="1">
    <citation type="submission" date="2019-03" db="EMBL/GenBank/DDBJ databases">
        <title>Deep-cultivation of Planctomycetes and their phenomic and genomic characterization uncovers novel biology.</title>
        <authorList>
            <person name="Wiegand S."/>
            <person name="Jogler M."/>
            <person name="Boedeker C."/>
            <person name="Pinto D."/>
            <person name="Vollmers J."/>
            <person name="Rivas-Marin E."/>
            <person name="Kohn T."/>
            <person name="Peeters S.H."/>
            <person name="Heuer A."/>
            <person name="Rast P."/>
            <person name="Oberbeckmann S."/>
            <person name="Bunk B."/>
            <person name="Jeske O."/>
            <person name="Meyerdierks A."/>
            <person name="Storesund J.E."/>
            <person name="Kallscheuer N."/>
            <person name="Luecker S."/>
            <person name="Lage O.M."/>
            <person name="Pohl T."/>
            <person name="Merkel B.J."/>
            <person name="Hornburger P."/>
            <person name="Mueller R.-W."/>
            <person name="Bruemmer F."/>
            <person name="Labrenz M."/>
            <person name="Spormann A.M."/>
            <person name="Op den Camp H."/>
            <person name="Overmann J."/>
            <person name="Amann R."/>
            <person name="Jetten M.S.M."/>
            <person name="Mascher T."/>
            <person name="Medema M.H."/>
            <person name="Devos D.P."/>
            <person name="Kaster A.-K."/>
            <person name="Ovreas L."/>
            <person name="Rohde M."/>
            <person name="Galperin M.Y."/>
            <person name="Jogler C."/>
        </authorList>
    </citation>
    <scope>NUCLEOTIDE SEQUENCE [LARGE SCALE GENOMIC DNA]</scope>
    <source>
        <strain evidence="1 2">V144</strain>
    </source>
</reference>
<evidence type="ECO:0000313" key="2">
    <source>
        <dbReference type="Proteomes" id="UP000318704"/>
    </source>
</evidence>
<sequence>MSNMFNDALDSPGEWFDCLNVGDDQTQEKDDRRKDEDLVIPGFSLVEIVGIRKLNDDHFVHEVRLPLKKGAIESTTTEKNGDQTVDYFVGSDTNFAFTGPGDLLKDYIGRMKFPPALCRYAGDEDDTAKIFGRYKAPERQLGGKFTDVEYEAFKRQEQLFGRGVKQQLLGDPAGHLKLPKEGSNRAQFSETGWDVLGIYKYNTGEKTKGKKDDEDSTKNLLAYVAPPSPSAPPSVVFLTKEDITNQVFQTGSVAVDLLEFVDPRSDAWNHKFLIDFSGVFGHEYEFEIIDNFGLSIGPFLISTDGQDIKAAFENLFWVGKGNVEVYTPGPRTGRFIIEFVGDLAGTRVGPLYWQRIIRVDPNPPGNILSTPEVPPIVQYEVFEYDYKPLSGGYRVQITPASRPLSPYQRWFGSTGFIPDFDGSDWNYGYGYYPGGDYGFFGGWGGGPLGYFGGNYYGGVGYGFFGGDGFYGPSGVLAGLLVGPYDYDADGNPSPTGPFNIHGYNVNGFNKDGFDPGGFDVNGLDKDGKTWAYYGVWGHLHYGTVAHQSEHKNDHGIVNWFANNIFQHTAAGSFGIANWNEGGGYVVVELEQREFWMHVTEEEPTRIVTY</sequence>
<name>A0A517VP14_9PLAN</name>
<dbReference type="RefSeq" id="WP_144979996.1">
    <property type="nucleotide sequence ID" value="NZ_CP037920.1"/>
</dbReference>
<gene>
    <name evidence="1" type="ORF">V144x_01870</name>
</gene>
<dbReference type="AlphaFoldDB" id="A0A517VP14"/>
<dbReference type="Proteomes" id="UP000318704">
    <property type="component" value="Chromosome"/>
</dbReference>
<organism evidence="1 2">
    <name type="scientific">Gimesia aquarii</name>
    <dbReference type="NCBI Taxonomy" id="2527964"/>
    <lineage>
        <taxon>Bacteria</taxon>
        <taxon>Pseudomonadati</taxon>
        <taxon>Planctomycetota</taxon>
        <taxon>Planctomycetia</taxon>
        <taxon>Planctomycetales</taxon>
        <taxon>Planctomycetaceae</taxon>
        <taxon>Gimesia</taxon>
    </lineage>
</organism>
<accession>A0A517VP14</accession>
<dbReference type="EMBL" id="CP037920">
    <property type="protein sequence ID" value="QDT94756.1"/>
    <property type="molecule type" value="Genomic_DNA"/>
</dbReference>
<protein>
    <submittedName>
        <fullName evidence="1">Uncharacterized protein</fullName>
    </submittedName>
</protein>